<keyword evidence="2" id="KW-0378">Hydrolase</keyword>
<dbReference type="GO" id="GO:0006020">
    <property type="term" value="P:inositol metabolic process"/>
    <property type="evidence" value="ECO:0007669"/>
    <property type="project" value="TreeGrafter"/>
</dbReference>
<dbReference type="Pfam" id="PF00459">
    <property type="entry name" value="Inositol_P"/>
    <property type="match status" value="1"/>
</dbReference>
<comment type="cofactor">
    <cofactor evidence="4">
        <name>Mg(2+)</name>
        <dbReference type="ChEBI" id="CHEBI:18420"/>
    </cofactor>
</comment>
<dbReference type="GO" id="GO:0046872">
    <property type="term" value="F:metal ion binding"/>
    <property type="evidence" value="ECO:0007669"/>
    <property type="project" value="UniProtKB-KW"/>
</dbReference>
<dbReference type="GO" id="GO:0007165">
    <property type="term" value="P:signal transduction"/>
    <property type="evidence" value="ECO:0007669"/>
    <property type="project" value="TreeGrafter"/>
</dbReference>
<dbReference type="PRINTS" id="PR00377">
    <property type="entry name" value="IMPHPHTASES"/>
</dbReference>
<comment type="caution">
    <text evidence="5">The sequence shown here is derived from an EMBL/GenBank/DDBJ whole genome shotgun (WGS) entry which is preliminary data.</text>
</comment>
<evidence type="ECO:0000256" key="1">
    <source>
        <dbReference type="ARBA" id="ARBA00022723"/>
    </source>
</evidence>
<sequence length="266" mass="29542">MLDKIKLDAIANEIEEAGHFAYRMQKSVHRSFKKDGSVLTEADTTISHSIIERIHSLFPEAAVISEEEETGNNMDAEWIFILDPIDGTDVYSQGMPSFAVSLGVLDKNRNPVAAYIAAPRFGTGEESLFIRLDPDGKPTVNGEELTLHGDKDDVREIMMGSKGAHDMDFSRFDGKIRVLGSTILHILSPALFPSVEGVVVQKCFVWDIISSHAILKSLGMDLEDENGNLFKYSNEFIFSKRMLSSILYGGTEKGRAYLRATLPPLR</sequence>
<evidence type="ECO:0000256" key="3">
    <source>
        <dbReference type="ARBA" id="ARBA00022842"/>
    </source>
</evidence>
<keyword evidence="3 4" id="KW-0460">Magnesium</keyword>
<feature type="binding site" evidence="4">
    <location>
        <position position="66"/>
    </location>
    <ligand>
        <name>Mg(2+)</name>
        <dbReference type="ChEBI" id="CHEBI:18420"/>
        <label>1</label>
        <note>catalytic</note>
    </ligand>
</feature>
<dbReference type="PANTHER" id="PTHR20854">
    <property type="entry name" value="INOSITOL MONOPHOSPHATASE"/>
    <property type="match status" value="1"/>
</dbReference>
<feature type="binding site" evidence="4">
    <location>
        <position position="207"/>
    </location>
    <ligand>
        <name>Mg(2+)</name>
        <dbReference type="ChEBI" id="CHEBI:18420"/>
        <label>1</label>
        <note>catalytic</note>
    </ligand>
</feature>
<proteinExistence type="predicted"/>
<dbReference type="PANTHER" id="PTHR20854:SF4">
    <property type="entry name" value="INOSITOL-1-MONOPHOSPHATASE-RELATED"/>
    <property type="match status" value="1"/>
</dbReference>
<dbReference type="EMBL" id="JADIMT010000086">
    <property type="protein sequence ID" value="MBO8436775.1"/>
    <property type="molecule type" value="Genomic_DNA"/>
</dbReference>
<gene>
    <name evidence="5" type="ORF">IAA97_07350</name>
</gene>
<accession>A0A9D9H2K8</accession>
<dbReference type="AlphaFoldDB" id="A0A9D9H2K8"/>
<feature type="binding site" evidence="4">
    <location>
        <position position="85"/>
    </location>
    <ligand>
        <name>Mg(2+)</name>
        <dbReference type="ChEBI" id="CHEBI:18420"/>
        <label>1</label>
        <note>catalytic</note>
    </ligand>
</feature>
<reference evidence="5" key="2">
    <citation type="journal article" date="2021" name="PeerJ">
        <title>Extensive microbial diversity within the chicken gut microbiome revealed by metagenomics and culture.</title>
        <authorList>
            <person name="Gilroy R."/>
            <person name="Ravi A."/>
            <person name="Getino M."/>
            <person name="Pursley I."/>
            <person name="Horton D.L."/>
            <person name="Alikhan N.F."/>
            <person name="Baker D."/>
            <person name="Gharbi K."/>
            <person name="Hall N."/>
            <person name="Watson M."/>
            <person name="Adriaenssens E.M."/>
            <person name="Foster-Nyarko E."/>
            <person name="Jarju S."/>
            <person name="Secka A."/>
            <person name="Antonio M."/>
            <person name="Oren A."/>
            <person name="Chaudhuri R.R."/>
            <person name="La Ragione R."/>
            <person name="Hildebrand F."/>
            <person name="Pallen M.J."/>
        </authorList>
    </citation>
    <scope>NUCLEOTIDE SEQUENCE</scope>
    <source>
        <strain evidence="5">7293</strain>
    </source>
</reference>
<dbReference type="Gene3D" id="3.30.540.10">
    <property type="entry name" value="Fructose-1,6-Bisphosphatase, subunit A, domain 1"/>
    <property type="match status" value="1"/>
</dbReference>
<evidence type="ECO:0000256" key="4">
    <source>
        <dbReference type="PIRSR" id="PIRSR600760-2"/>
    </source>
</evidence>
<evidence type="ECO:0000313" key="6">
    <source>
        <dbReference type="Proteomes" id="UP000823615"/>
    </source>
</evidence>
<dbReference type="InterPro" id="IPR020583">
    <property type="entry name" value="Inositol_monoP_metal-BS"/>
</dbReference>
<name>A0A9D9H2K8_9SPIO</name>
<feature type="binding site" evidence="4">
    <location>
        <position position="83"/>
    </location>
    <ligand>
        <name>Mg(2+)</name>
        <dbReference type="ChEBI" id="CHEBI:18420"/>
        <label>1</label>
        <note>catalytic</note>
    </ligand>
</feature>
<reference evidence="5" key="1">
    <citation type="submission" date="2020-10" db="EMBL/GenBank/DDBJ databases">
        <authorList>
            <person name="Gilroy R."/>
        </authorList>
    </citation>
    <scope>NUCLEOTIDE SEQUENCE</scope>
    <source>
        <strain evidence="5">7293</strain>
    </source>
</reference>
<dbReference type="SUPFAM" id="SSF56655">
    <property type="entry name" value="Carbohydrate phosphatase"/>
    <property type="match status" value="1"/>
</dbReference>
<dbReference type="PROSITE" id="PS00629">
    <property type="entry name" value="IMP_1"/>
    <property type="match status" value="1"/>
</dbReference>
<evidence type="ECO:0000256" key="2">
    <source>
        <dbReference type="ARBA" id="ARBA00022801"/>
    </source>
</evidence>
<keyword evidence="1 4" id="KW-0479">Metal-binding</keyword>
<dbReference type="GO" id="GO:0008934">
    <property type="term" value="F:inositol monophosphate 1-phosphatase activity"/>
    <property type="evidence" value="ECO:0007669"/>
    <property type="project" value="TreeGrafter"/>
</dbReference>
<evidence type="ECO:0000313" key="5">
    <source>
        <dbReference type="EMBL" id="MBO8436775.1"/>
    </source>
</evidence>
<feature type="binding site" evidence="4">
    <location>
        <position position="86"/>
    </location>
    <ligand>
        <name>Mg(2+)</name>
        <dbReference type="ChEBI" id="CHEBI:18420"/>
        <label>1</label>
        <note>catalytic</note>
    </ligand>
</feature>
<protein>
    <submittedName>
        <fullName evidence="5">Inositol monophosphatase</fullName>
    </submittedName>
</protein>
<dbReference type="Proteomes" id="UP000823615">
    <property type="component" value="Unassembled WGS sequence"/>
</dbReference>
<organism evidence="5 6">
    <name type="scientific">Candidatus Ornithospirochaeta stercoripullorum</name>
    <dbReference type="NCBI Taxonomy" id="2840899"/>
    <lineage>
        <taxon>Bacteria</taxon>
        <taxon>Pseudomonadati</taxon>
        <taxon>Spirochaetota</taxon>
        <taxon>Spirochaetia</taxon>
        <taxon>Spirochaetales</taxon>
        <taxon>Spirochaetaceae</taxon>
        <taxon>Spirochaetaceae incertae sedis</taxon>
        <taxon>Candidatus Ornithospirochaeta</taxon>
    </lineage>
</organism>
<dbReference type="InterPro" id="IPR000760">
    <property type="entry name" value="Inositol_monophosphatase-like"/>
</dbReference>